<keyword evidence="2" id="KW-1185">Reference proteome</keyword>
<dbReference type="AlphaFoldDB" id="U7D730"/>
<proteinExistence type="predicted"/>
<dbReference type="EMBL" id="ASJR01000014">
    <property type="protein sequence ID" value="ERP31356.1"/>
    <property type="molecule type" value="Genomic_DNA"/>
</dbReference>
<organism evidence="1 2">
    <name type="scientific">Chitinivibrio alkaliphilus ACht1</name>
    <dbReference type="NCBI Taxonomy" id="1313304"/>
    <lineage>
        <taxon>Bacteria</taxon>
        <taxon>Pseudomonadati</taxon>
        <taxon>Fibrobacterota</taxon>
        <taxon>Chitinivibrionia</taxon>
        <taxon>Chitinivibrionales</taxon>
        <taxon>Chitinivibrionaceae</taxon>
        <taxon>Chitinivibrio</taxon>
    </lineage>
</organism>
<protein>
    <submittedName>
        <fullName evidence="1">Uncharacterized protein</fullName>
    </submittedName>
</protein>
<sequence length="567" mass="63047">MAIPDVSGVLQGAPRYHGGVTLAARGNRDGYFYVSLPAGGAARIPVARGSLTATGVFIAEDNLPFLERVPGESNSDLSVLQLLGRHFESDTERVVAMKTVIHDLSVMLEESGEVLPRELLSEAEQLRSALSYSQSSSELTRQFELFFPRLISYAVSIGGFEKTVLNALLKQVGPQQVYEGGLESDVSLVTAIVTTITARFPSLRGHITRKHIATSGGAFLSLSNQFPQLQSRGEMAAHIQAYLVQSTPVLLSCIHPHHVADTLIQHEIPFSPCFFTLLEKALVPYAGEEKPHCCAEALCTLFEYSRSDLDEARLEQVLQRAVSSLFTHRSLEEAFHDLHNCPPLTSTARESIVLSQGLEFFQQCIDSFLHGAHGVFPQQLLHTLGYYDSGLLKNEPSEAPPSIGVFLRALQPPMVSDTYEEFHRERVLFQEWLSGFYLFTRRYEPCTGECAWRFLLPPLKNNGFGITLLRRREKGGSGTSREGVLSFETEHVRMGRVAGEVFYTTRCVTAVVLRTAELATYRLLRQRIALLSRKLELLCGAVVPVHVKNWEESHEDVSGHTEYSVRV</sequence>
<comment type="caution">
    <text evidence="1">The sequence shown here is derived from an EMBL/GenBank/DDBJ whole genome shotgun (WGS) entry which is preliminary data.</text>
</comment>
<dbReference type="Proteomes" id="UP000017148">
    <property type="component" value="Unassembled WGS sequence"/>
</dbReference>
<evidence type="ECO:0000313" key="1">
    <source>
        <dbReference type="EMBL" id="ERP31356.1"/>
    </source>
</evidence>
<gene>
    <name evidence="1" type="ORF">CALK_1701</name>
</gene>
<accession>U7D730</accession>
<name>U7D730_9BACT</name>
<dbReference type="RefSeq" id="WP_022637141.1">
    <property type="nucleotide sequence ID" value="NZ_ASJR01000014.1"/>
</dbReference>
<dbReference type="STRING" id="1313304.CALK_1701"/>
<reference evidence="1 2" key="1">
    <citation type="journal article" date="2013" name="Environ. Microbiol.">
        <title>Genome analysis of Chitinivibrio alkaliphilus gen. nov., sp. nov., a novel extremely haloalkaliphilic anaerobic chitinolytic bacterium from the candidate phylum Termite Group 3.</title>
        <authorList>
            <person name="Sorokin D.Y."/>
            <person name="Gumerov V.M."/>
            <person name="Rakitin A.L."/>
            <person name="Beletsky A.V."/>
            <person name="Damste J.S."/>
            <person name="Muyzer G."/>
            <person name="Mardanov A.V."/>
            <person name="Ravin N.V."/>
        </authorList>
    </citation>
    <scope>NUCLEOTIDE SEQUENCE [LARGE SCALE GENOMIC DNA]</scope>
    <source>
        <strain evidence="1 2">ACht1</strain>
    </source>
</reference>
<evidence type="ECO:0000313" key="2">
    <source>
        <dbReference type="Proteomes" id="UP000017148"/>
    </source>
</evidence>